<dbReference type="PROSITE" id="PS01286">
    <property type="entry name" value="FA58C_2"/>
    <property type="match status" value="1"/>
</dbReference>
<evidence type="ECO:0000256" key="4">
    <source>
        <dbReference type="ARBA" id="ARBA00023157"/>
    </source>
</evidence>
<dbReference type="EMBL" id="MU825898">
    <property type="protein sequence ID" value="KAJ7383523.1"/>
    <property type="molecule type" value="Genomic_DNA"/>
</dbReference>
<dbReference type="InterPro" id="IPR000436">
    <property type="entry name" value="Sushi_SCR_CCP_dom"/>
</dbReference>
<feature type="domain" description="Sushi" evidence="7">
    <location>
        <begin position="254"/>
        <end position="313"/>
    </location>
</feature>
<reference evidence="8" key="1">
    <citation type="submission" date="2023-01" db="EMBL/GenBank/DDBJ databases">
        <title>Genome assembly of the deep-sea coral Lophelia pertusa.</title>
        <authorList>
            <person name="Herrera S."/>
            <person name="Cordes E."/>
        </authorList>
    </citation>
    <scope>NUCLEOTIDE SEQUENCE</scope>
    <source>
        <strain evidence="8">USNM1676648</strain>
        <tissue evidence="8">Polyp</tissue>
    </source>
</reference>
<keyword evidence="2" id="KW-0732">Signal</keyword>
<comment type="caution">
    <text evidence="5">Lacks conserved residue(s) required for the propagation of feature annotation.</text>
</comment>
<feature type="domain" description="F5/8 type C" evidence="6">
    <location>
        <begin position="37"/>
        <end position="193"/>
    </location>
</feature>
<evidence type="ECO:0000313" key="9">
    <source>
        <dbReference type="Proteomes" id="UP001163046"/>
    </source>
</evidence>
<dbReference type="Pfam" id="PF00084">
    <property type="entry name" value="Sushi"/>
    <property type="match status" value="3"/>
</dbReference>
<dbReference type="CDD" id="cd00057">
    <property type="entry name" value="FA58C"/>
    <property type="match status" value="1"/>
</dbReference>
<dbReference type="Gene3D" id="2.60.120.260">
    <property type="entry name" value="Galactose-binding domain-like"/>
    <property type="match status" value="2"/>
</dbReference>
<gene>
    <name evidence="8" type="primary">SVEP1_16</name>
    <name evidence="8" type="ORF">OS493_027689</name>
</gene>
<dbReference type="InterPro" id="IPR000421">
    <property type="entry name" value="FA58C"/>
</dbReference>
<dbReference type="InterPro" id="IPR035976">
    <property type="entry name" value="Sushi/SCR/CCP_sf"/>
</dbReference>
<dbReference type="SUPFAM" id="SSF49785">
    <property type="entry name" value="Galactose-binding domain-like"/>
    <property type="match status" value="2"/>
</dbReference>
<dbReference type="SUPFAM" id="SSF57535">
    <property type="entry name" value="Complement control module/SCR domain"/>
    <property type="match status" value="3"/>
</dbReference>
<evidence type="ECO:0000256" key="3">
    <source>
        <dbReference type="ARBA" id="ARBA00022737"/>
    </source>
</evidence>
<organism evidence="8 9">
    <name type="scientific">Desmophyllum pertusum</name>
    <dbReference type="NCBI Taxonomy" id="174260"/>
    <lineage>
        <taxon>Eukaryota</taxon>
        <taxon>Metazoa</taxon>
        <taxon>Cnidaria</taxon>
        <taxon>Anthozoa</taxon>
        <taxon>Hexacorallia</taxon>
        <taxon>Scleractinia</taxon>
        <taxon>Caryophylliina</taxon>
        <taxon>Caryophylliidae</taxon>
        <taxon>Desmophyllum</taxon>
    </lineage>
</organism>
<dbReference type="CDD" id="cd00033">
    <property type="entry name" value="CCP"/>
    <property type="match status" value="3"/>
</dbReference>
<dbReference type="SMART" id="SM00231">
    <property type="entry name" value="FA58C"/>
    <property type="match status" value="1"/>
</dbReference>
<evidence type="ECO:0000256" key="2">
    <source>
        <dbReference type="ARBA" id="ARBA00022729"/>
    </source>
</evidence>
<dbReference type="Proteomes" id="UP001163046">
    <property type="component" value="Unassembled WGS sequence"/>
</dbReference>
<evidence type="ECO:0000256" key="1">
    <source>
        <dbReference type="ARBA" id="ARBA00022659"/>
    </source>
</evidence>
<accession>A0A9W9ZKR0</accession>
<sequence>DLVLNQYNQITDLMRVLLAACFIWIIIHDSCQVKGDCKSELGMQNKLIPDEKITASSQLSANHTPAFARLDNPKGAWCSAPNDSLPYIQILLDEEKSITTIMTQGSYKESRWATKYQIKYLKEGKWSSYKKKDGSLTFDGNFGVSSLQEIDLQPPIRTHSIRIYPKVPGTPGLQNAPRNLDNVSCLRLELYGCSAPAPCPDPGVPGNGSRSGDDFKHDKSVTFQCLDDFERKGDAVIRCRDGRWVGNIPKCKVISCGDPGSPANGRQSKVSNNFAFGGFVRFKCDKNYTLKGNKKLTCQRNKKWNGVSPECLASCPDRGHPINGKAIGSVFVHDSVVQFECLNGRSLDGSSVVKCNDGKWNAELPTCIDCGGGVPLGMTSGDIPHKSIKASSEKDGHPARHGRLGGDSYWCSKKERTSYIQIHLPRKYKITAVGIHFKSKYNIRVIMLKAQVLNEWRDLHQQTVTASLYNHKIKLYFVCVREQSKFLRK</sequence>
<name>A0A9W9ZKR0_9CNID</name>
<evidence type="ECO:0000259" key="7">
    <source>
        <dbReference type="PROSITE" id="PS50923"/>
    </source>
</evidence>
<dbReference type="FunFam" id="2.60.120.260:FF:000016">
    <property type="entry name" value="Contactin-associated protein-like 4 isoform 1"/>
    <property type="match status" value="1"/>
</dbReference>
<dbReference type="SMART" id="SM00032">
    <property type="entry name" value="CCP"/>
    <property type="match status" value="3"/>
</dbReference>
<feature type="domain" description="Sushi" evidence="7">
    <location>
        <begin position="316"/>
        <end position="369"/>
    </location>
</feature>
<dbReference type="FunFam" id="2.10.70.10:FF:000014">
    <property type="entry name" value="Membrane cofactor protein"/>
    <property type="match status" value="1"/>
</dbReference>
<dbReference type="AlphaFoldDB" id="A0A9W9ZKR0"/>
<dbReference type="InterPro" id="IPR008979">
    <property type="entry name" value="Galactose-bd-like_sf"/>
</dbReference>
<evidence type="ECO:0000259" key="6">
    <source>
        <dbReference type="PROSITE" id="PS50022"/>
    </source>
</evidence>
<evidence type="ECO:0000256" key="5">
    <source>
        <dbReference type="PROSITE-ProRule" id="PRU00302"/>
    </source>
</evidence>
<feature type="domain" description="F5/8 type C" evidence="6">
    <location>
        <begin position="370"/>
        <end position="489"/>
    </location>
</feature>
<feature type="disulfide bond" evidence="5">
    <location>
        <begin position="284"/>
        <end position="311"/>
    </location>
</feature>
<dbReference type="OrthoDB" id="5988896at2759"/>
<keyword evidence="9" id="KW-1185">Reference proteome</keyword>
<evidence type="ECO:0000313" key="8">
    <source>
        <dbReference type="EMBL" id="KAJ7383523.1"/>
    </source>
</evidence>
<proteinExistence type="predicted"/>
<dbReference type="PROSITE" id="PS50923">
    <property type="entry name" value="SUSHI"/>
    <property type="match status" value="3"/>
</dbReference>
<keyword evidence="4 5" id="KW-1015">Disulfide bond</keyword>
<feature type="non-terminal residue" evidence="8">
    <location>
        <position position="489"/>
    </location>
</feature>
<keyword evidence="3" id="KW-0677">Repeat</keyword>
<dbReference type="PROSITE" id="PS50022">
    <property type="entry name" value="FA58C_3"/>
    <property type="match status" value="2"/>
</dbReference>
<dbReference type="Gene3D" id="2.10.70.10">
    <property type="entry name" value="Complement Module, domain 1"/>
    <property type="match status" value="3"/>
</dbReference>
<dbReference type="PANTHER" id="PTHR24543">
    <property type="entry name" value="MULTICOPPER OXIDASE-RELATED"/>
    <property type="match status" value="1"/>
</dbReference>
<protein>
    <submittedName>
        <fullName evidence="8">Sushi, von Willebrand factor type A, EGF and pentraxin</fullName>
    </submittedName>
</protein>
<dbReference type="Pfam" id="PF00754">
    <property type="entry name" value="F5_F8_type_C"/>
    <property type="match status" value="1"/>
</dbReference>
<keyword evidence="1 5" id="KW-0768">Sushi</keyword>
<feature type="domain" description="Sushi" evidence="7">
    <location>
        <begin position="197"/>
        <end position="253"/>
    </location>
</feature>
<comment type="caution">
    <text evidence="8">The sequence shown here is derived from an EMBL/GenBank/DDBJ whole genome shotgun (WGS) entry which is preliminary data.</text>
</comment>